<comment type="caution">
    <text evidence="1">The sequence shown here is derived from an EMBL/GenBank/DDBJ whole genome shotgun (WGS) entry which is preliminary data.</text>
</comment>
<protein>
    <submittedName>
        <fullName evidence="1">Uncharacterized protein</fullName>
    </submittedName>
</protein>
<reference evidence="1" key="1">
    <citation type="journal article" date="2022" name="bioRxiv">
        <title>Sequencing and chromosome-scale assembly of the giantPleurodeles waltlgenome.</title>
        <authorList>
            <person name="Brown T."/>
            <person name="Elewa A."/>
            <person name="Iarovenko S."/>
            <person name="Subramanian E."/>
            <person name="Araus A.J."/>
            <person name="Petzold A."/>
            <person name="Susuki M."/>
            <person name="Suzuki K.-i.T."/>
            <person name="Hayashi T."/>
            <person name="Toyoda A."/>
            <person name="Oliveira C."/>
            <person name="Osipova E."/>
            <person name="Leigh N.D."/>
            <person name="Simon A."/>
            <person name="Yun M.H."/>
        </authorList>
    </citation>
    <scope>NUCLEOTIDE SEQUENCE</scope>
    <source>
        <strain evidence="1">20211129_DDA</strain>
        <tissue evidence="1">Liver</tissue>
    </source>
</reference>
<accession>A0AAV7UMV9</accession>
<proteinExistence type="predicted"/>
<evidence type="ECO:0000313" key="1">
    <source>
        <dbReference type="EMBL" id="KAJ1189824.1"/>
    </source>
</evidence>
<organism evidence="1 2">
    <name type="scientific">Pleurodeles waltl</name>
    <name type="common">Iberian ribbed newt</name>
    <dbReference type="NCBI Taxonomy" id="8319"/>
    <lineage>
        <taxon>Eukaryota</taxon>
        <taxon>Metazoa</taxon>
        <taxon>Chordata</taxon>
        <taxon>Craniata</taxon>
        <taxon>Vertebrata</taxon>
        <taxon>Euteleostomi</taxon>
        <taxon>Amphibia</taxon>
        <taxon>Batrachia</taxon>
        <taxon>Caudata</taxon>
        <taxon>Salamandroidea</taxon>
        <taxon>Salamandridae</taxon>
        <taxon>Pleurodelinae</taxon>
        <taxon>Pleurodeles</taxon>
    </lineage>
</organism>
<dbReference type="Proteomes" id="UP001066276">
    <property type="component" value="Chromosome 3_1"/>
</dbReference>
<keyword evidence="2" id="KW-1185">Reference proteome</keyword>
<name>A0AAV7UMV9_PLEWA</name>
<dbReference type="AlphaFoldDB" id="A0AAV7UMV9"/>
<dbReference type="EMBL" id="JANPWB010000005">
    <property type="protein sequence ID" value="KAJ1189824.1"/>
    <property type="molecule type" value="Genomic_DNA"/>
</dbReference>
<evidence type="ECO:0000313" key="2">
    <source>
        <dbReference type="Proteomes" id="UP001066276"/>
    </source>
</evidence>
<gene>
    <name evidence="1" type="ORF">NDU88_006566</name>
</gene>
<sequence>MIPLVNARPGPQALERRYAVDKETALTAVLPLYARHHHHPTPCSAPSPEHPSLCGRRSAEQLMFSPLPLSQS</sequence>